<accession>Q6YS93</accession>
<reference evidence="3" key="2">
    <citation type="journal article" date="2008" name="Nucleic Acids Res.">
        <title>The rice annotation project database (RAP-DB): 2008 update.</title>
        <authorList>
            <consortium name="The rice annotation project (RAP)"/>
        </authorList>
    </citation>
    <scope>GENOME REANNOTATION</scope>
    <source>
        <strain evidence="3">cv. Nipponbare</strain>
    </source>
</reference>
<organism evidence="2 3">
    <name type="scientific">Oryza sativa subsp. japonica</name>
    <name type="common">Rice</name>
    <dbReference type="NCBI Taxonomy" id="39947"/>
    <lineage>
        <taxon>Eukaryota</taxon>
        <taxon>Viridiplantae</taxon>
        <taxon>Streptophyta</taxon>
        <taxon>Embryophyta</taxon>
        <taxon>Tracheophyta</taxon>
        <taxon>Spermatophyta</taxon>
        <taxon>Magnoliopsida</taxon>
        <taxon>Liliopsida</taxon>
        <taxon>Poales</taxon>
        <taxon>Poaceae</taxon>
        <taxon>BOP clade</taxon>
        <taxon>Oryzoideae</taxon>
        <taxon>Oryzeae</taxon>
        <taxon>Oryzinae</taxon>
        <taxon>Oryza</taxon>
        <taxon>Oryza sativa</taxon>
    </lineage>
</organism>
<dbReference type="EMBL" id="AP006465">
    <property type="protein sequence ID" value="BAC84880.1"/>
    <property type="molecule type" value="Genomic_DNA"/>
</dbReference>
<protein>
    <submittedName>
        <fullName evidence="2">Uncharacterized protein</fullName>
    </submittedName>
</protein>
<feature type="compositionally biased region" description="Basic residues" evidence="1">
    <location>
        <begin position="1"/>
        <end position="10"/>
    </location>
</feature>
<feature type="compositionally biased region" description="Basic and acidic residues" evidence="1">
    <location>
        <begin position="49"/>
        <end position="62"/>
    </location>
</feature>
<evidence type="ECO:0000313" key="3">
    <source>
        <dbReference type="Proteomes" id="UP000000763"/>
    </source>
</evidence>
<sequence>MVERPRRRRPSVFPSDVHPGKSVAGRERGEVGRNGKRRMSVAYGGSGGESERRHGCGDRRMLSGDGSGRELWAAVVDGHGTASAGGVGAQSSGAQGKRRKTTRGGSGGDDPATPSPTSSSSASPPPEWPPAKPRGRKDGGGGAPCFSFPGRPGEPPGRWRQ</sequence>
<feature type="compositionally biased region" description="Low complexity" evidence="1">
    <location>
        <begin position="111"/>
        <end position="122"/>
    </location>
</feature>
<gene>
    <name evidence="2" type="primary">B1059D01.24</name>
</gene>
<reference evidence="3" key="1">
    <citation type="journal article" date="2005" name="Nature">
        <title>The map-based sequence of the rice genome.</title>
        <authorList>
            <consortium name="International rice genome sequencing project (IRGSP)"/>
            <person name="Matsumoto T."/>
            <person name="Wu J."/>
            <person name="Kanamori H."/>
            <person name="Katayose Y."/>
            <person name="Fujisawa M."/>
            <person name="Namiki N."/>
            <person name="Mizuno H."/>
            <person name="Yamamoto K."/>
            <person name="Antonio B.A."/>
            <person name="Baba T."/>
            <person name="Sakata K."/>
            <person name="Nagamura Y."/>
            <person name="Aoki H."/>
            <person name="Arikawa K."/>
            <person name="Arita K."/>
            <person name="Bito T."/>
            <person name="Chiden Y."/>
            <person name="Fujitsuka N."/>
            <person name="Fukunaka R."/>
            <person name="Hamada M."/>
            <person name="Harada C."/>
            <person name="Hayashi A."/>
            <person name="Hijishita S."/>
            <person name="Honda M."/>
            <person name="Hosokawa S."/>
            <person name="Ichikawa Y."/>
            <person name="Idonuma A."/>
            <person name="Iijima M."/>
            <person name="Ikeda M."/>
            <person name="Ikeno M."/>
            <person name="Ito K."/>
            <person name="Ito S."/>
            <person name="Ito T."/>
            <person name="Ito Y."/>
            <person name="Ito Y."/>
            <person name="Iwabuchi A."/>
            <person name="Kamiya K."/>
            <person name="Karasawa W."/>
            <person name="Kurita K."/>
            <person name="Katagiri S."/>
            <person name="Kikuta A."/>
            <person name="Kobayashi H."/>
            <person name="Kobayashi N."/>
            <person name="Machita K."/>
            <person name="Maehara T."/>
            <person name="Masukawa M."/>
            <person name="Mizubayashi T."/>
            <person name="Mukai Y."/>
            <person name="Nagasaki H."/>
            <person name="Nagata Y."/>
            <person name="Naito S."/>
            <person name="Nakashima M."/>
            <person name="Nakama Y."/>
            <person name="Nakamichi Y."/>
            <person name="Nakamura M."/>
            <person name="Meguro A."/>
            <person name="Negishi M."/>
            <person name="Ohta I."/>
            <person name="Ohta T."/>
            <person name="Okamoto M."/>
            <person name="Ono N."/>
            <person name="Saji S."/>
            <person name="Sakaguchi M."/>
            <person name="Sakai K."/>
            <person name="Shibata M."/>
            <person name="Shimokawa T."/>
            <person name="Song J."/>
            <person name="Takazaki Y."/>
            <person name="Terasawa K."/>
            <person name="Tsugane M."/>
            <person name="Tsuji K."/>
            <person name="Ueda S."/>
            <person name="Waki K."/>
            <person name="Yamagata H."/>
            <person name="Yamamoto M."/>
            <person name="Yamamoto S."/>
            <person name="Yamane H."/>
            <person name="Yoshiki S."/>
            <person name="Yoshihara R."/>
            <person name="Yukawa K."/>
            <person name="Zhong H."/>
            <person name="Yano M."/>
            <person name="Yuan Q."/>
            <person name="Ouyang S."/>
            <person name="Liu J."/>
            <person name="Jones K.M."/>
            <person name="Gansberger K."/>
            <person name="Moffat K."/>
            <person name="Hill J."/>
            <person name="Bera J."/>
            <person name="Fadrosh D."/>
            <person name="Jin S."/>
            <person name="Johri S."/>
            <person name="Kim M."/>
            <person name="Overton L."/>
            <person name="Reardon M."/>
            <person name="Tsitrin T."/>
            <person name="Vuong H."/>
            <person name="Weaver B."/>
            <person name="Ciecko A."/>
            <person name="Tallon L."/>
            <person name="Jackson J."/>
            <person name="Pai G."/>
            <person name="Aken S.V."/>
            <person name="Utterback T."/>
            <person name="Reidmuller S."/>
            <person name="Feldblyum T."/>
            <person name="Hsiao J."/>
            <person name="Zismann V."/>
            <person name="Iobst S."/>
            <person name="de Vazeille A.R."/>
            <person name="Buell C.R."/>
            <person name="Ying K."/>
            <person name="Li Y."/>
            <person name="Lu T."/>
            <person name="Huang Y."/>
            <person name="Zhao Q."/>
            <person name="Feng Q."/>
            <person name="Zhang L."/>
            <person name="Zhu J."/>
            <person name="Weng Q."/>
            <person name="Mu J."/>
            <person name="Lu Y."/>
            <person name="Fan D."/>
            <person name="Liu Y."/>
            <person name="Guan J."/>
            <person name="Zhang Y."/>
            <person name="Yu S."/>
            <person name="Liu X."/>
            <person name="Zhang Y."/>
            <person name="Hong G."/>
            <person name="Han B."/>
            <person name="Choisne N."/>
            <person name="Demange N."/>
            <person name="Orjeda G."/>
            <person name="Samain S."/>
            <person name="Cattolico L."/>
            <person name="Pelletier E."/>
            <person name="Couloux A."/>
            <person name="Segurens B."/>
            <person name="Wincker P."/>
            <person name="D'Hont A."/>
            <person name="Scarpelli C."/>
            <person name="Weissenbach J."/>
            <person name="Salanoubat M."/>
            <person name="Quetier F."/>
            <person name="Yu Y."/>
            <person name="Kim H.R."/>
            <person name="Rambo T."/>
            <person name="Currie J."/>
            <person name="Collura K."/>
            <person name="Luo M."/>
            <person name="Yang T."/>
            <person name="Ammiraju J.S.S."/>
            <person name="Engler F."/>
            <person name="Soderlund C."/>
            <person name="Wing R.A."/>
            <person name="Palmer L.E."/>
            <person name="de la Bastide M."/>
            <person name="Spiegel L."/>
            <person name="Nascimento L."/>
            <person name="Zutavern T."/>
            <person name="O'Shaughnessy A."/>
            <person name="Dike S."/>
            <person name="Dedhia N."/>
            <person name="Preston R."/>
            <person name="Balija V."/>
            <person name="McCombie W.R."/>
            <person name="Chow T."/>
            <person name="Chen H."/>
            <person name="Chung M."/>
            <person name="Chen C."/>
            <person name="Shaw J."/>
            <person name="Wu H."/>
            <person name="Hsiao K."/>
            <person name="Chao Y."/>
            <person name="Chu M."/>
            <person name="Cheng C."/>
            <person name="Hour A."/>
            <person name="Lee P."/>
            <person name="Lin S."/>
            <person name="Lin Y."/>
            <person name="Liou J."/>
            <person name="Liu S."/>
            <person name="Hsing Y."/>
            <person name="Raghuvanshi S."/>
            <person name="Mohanty A."/>
            <person name="Bharti A.K."/>
            <person name="Gaur A."/>
            <person name="Gupta V."/>
            <person name="Kumar D."/>
            <person name="Ravi V."/>
            <person name="Vij S."/>
            <person name="Kapur A."/>
            <person name="Khurana P."/>
            <person name="Khurana P."/>
            <person name="Khurana J.P."/>
            <person name="Tyagi A.K."/>
            <person name="Gaikwad K."/>
            <person name="Singh A."/>
            <person name="Dalal V."/>
            <person name="Srivastava S."/>
            <person name="Dixit A."/>
            <person name="Pal A.K."/>
            <person name="Ghazi I.A."/>
            <person name="Yadav M."/>
            <person name="Pandit A."/>
            <person name="Bhargava A."/>
            <person name="Sureshbabu K."/>
            <person name="Batra K."/>
            <person name="Sharma T.R."/>
            <person name="Mohapatra T."/>
            <person name="Singh N.K."/>
            <person name="Messing J."/>
            <person name="Nelson A.B."/>
            <person name="Fuks G."/>
            <person name="Kavchok S."/>
            <person name="Keizer G."/>
            <person name="Linton E."/>
            <person name="Llaca V."/>
            <person name="Song R."/>
            <person name="Tanyolac B."/>
            <person name="Young S."/>
            <person name="Ho-Il K."/>
            <person name="Hahn J.H."/>
            <person name="Sangsakoo G."/>
            <person name="Vanavichit A."/>
            <person name="de Mattos Luiz.A.T."/>
            <person name="Zimmer P.D."/>
            <person name="Malone G."/>
            <person name="Dellagostin O."/>
            <person name="de Oliveira A.C."/>
            <person name="Bevan M."/>
            <person name="Bancroft I."/>
            <person name="Minx P."/>
            <person name="Cordum H."/>
            <person name="Wilson R."/>
            <person name="Cheng Z."/>
            <person name="Jin W."/>
            <person name="Jiang J."/>
            <person name="Leong S.A."/>
            <person name="Iwama H."/>
            <person name="Gojobori T."/>
            <person name="Itoh T."/>
            <person name="Niimura Y."/>
            <person name="Fujii Y."/>
            <person name="Habara T."/>
            <person name="Sakai H."/>
            <person name="Sato Y."/>
            <person name="Wilson G."/>
            <person name="Kumar K."/>
            <person name="McCouch S."/>
            <person name="Juretic N."/>
            <person name="Hoen D."/>
            <person name="Wright S."/>
            <person name="Bruskiewich R."/>
            <person name="Bureau T."/>
            <person name="Miyao A."/>
            <person name="Hirochika H."/>
            <person name="Nishikawa T."/>
            <person name="Kadowaki K."/>
            <person name="Sugiura M."/>
            <person name="Burr B."/>
            <person name="Sasaki T."/>
        </authorList>
    </citation>
    <scope>NUCLEOTIDE SEQUENCE [LARGE SCALE GENOMIC DNA]</scope>
    <source>
        <strain evidence="3">cv. Nipponbare</strain>
    </source>
</reference>
<feature type="region of interest" description="Disordered" evidence="1">
    <location>
        <begin position="1"/>
        <end position="65"/>
    </location>
</feature>
<evidence type="ECO:0000256" key="1">
    <source>
        <dbReference type="SAM" id="MobiDB-lite"/>
    </source>
</evidence>
<dbReference type="Proteomes" id="UP000000763">
    <property type="component" value="Chromosome 7"/>
</dbReference>
<name>Q6YS93_ORYSJ</name>
<feature type="compositionally biased region" description="Pro residues" evidence="1">
    <location>
        <begin position="123"/>
        <end position="132"/>
    </location>
</feature>
<feature type="region of interest" description="Disordered" evidence="1">
    <location>
        <begin position="80"/>
        <end position="161"/>
    </location>
</feature>
<proteinExistence type="predicted"/>
<feature type="compositionally biased region" description="Basic and acidic residues" evidence="1">
    <location>
        <begin position="24"/>
        <end position="33"/>
    </location>
</feature>
<dbReference type="AlphaFoldDB" id="Q6YS93"/>
<evidence type="ECO:0000313" key="2">
    <source>
        <dbReference type="EMBL" id="BAC84880.1"/>
    </source>
</evidence>